<dbReference type="InterPro" id="IPR046556">
    <property type="entry name" value="DUF6710"/>
</dbReference>
<dbReference type="Pfam" id="PF20457">
    <property type="entry name" value="DUF6710"/>
    <property type="match status" value="1"/>
</dbReference>
<accession>A0ABX0JDT9</accession>
<organism evidence="1 2">
    <name type="scientific">Paenibacillus agricola</name>
    <dbReference type="NCBI Taxonomy" id="2716264"/>
    <lineage>
        <taxon>Bacteria</taxon>
        <taxon>Bacillati</taxon>
        <taxon>Bacillota</taxon>
        <taxon>Bacilli</taxon>
        <taxon>Bacillales</taxon>
        <taxon>Paenibacillaceae</taxon>
        <taxon>Paenibacillus</taxon>
    </lineage>
</organism>
<evidence type="ECO:0000313" key="2">
    <source>
        <dbReference type="Proteomes" id="UP001165962"/>
    </source>
</evidence>
<comment type="caution">
    <text evidence="1">The sequence shown here is derived from an EMBL/GenBank/DDBJ whole genome shotgun (WGS) entry which is preliminary data.</text>
</comment>
<sequence>MVLGWFKKKDIIRTNDDQNKQLDKSNTQKKQFDRMIGLSESIFKKAKEHKINEGYKHPILNYIKLLGLNLQTSYITNLLYEDDHGAEKNFPDITPWLVFFDLSANLTSDGRKMFDLLIKKDRDVVVDLVEDLVLPWAWHVGRYVDSISSIGLSRPWGEWIEDTSNHSLNIVLPMGVCFVEGGNHSITSGILNGKGKLKVENAYDMSIIYEYVYTDGLHYKRKEDDSIISEVKYVEFAAIFEIGRKMMKLGISR</sequence>
<dbReference type="RefSeq" id="WP_166156077.1">
    <property type="nucleotide sequence ID" value="NZ_JAAOIW010000021.1"/>
</dbReference>
<gene>
    <name evidence="1" type="ORF">G9U52_33540</name>
</gene>
<dbReference type="Proteomes" id="UP001165962">
    <property type="component" value="Unassembled WGS sequence"/>
</dbReference>
<keyword evidence="2" id="KW-1185">Reference proteome</keyword>
<name>A0ABX0JDT9_9BACL</name>
<protein>
    <submittedName>
        <fullName evidence="1">Uncharacterized protein</fullName>
    </submittedName>
</protein>
<reference evidence="1" key="1">
    <citation type="submission" date="2020-03" db="EMBL/GenBank/DDBJ databases">
        <title>Draft sequencing of Paenibacilllus sp. S3N08.</title>
        <authorList>
            <person name="Kim D.-U."/>
        </authorList>
    </citation>
    <scope>NUCLEOTIDE SEQUENCE</scope>
    <source>
        <strain evidence="1">S3N08</strain>
    </source>
</reference>
<evidence type="ECO:0000313" key="1">
    <source>
        <dbReference type="EMBL" id="NHN34687.1"/>
    </source>
</evidence>
<proteinExistence type="predicted"/>
<dbReference type="EMBL" id="JAAOIW010000021">
    <property type="protein sequence ID" value="NHN34687.1"/>
    <property type="molecule type" value="Genomic_DNA"/>
</dbReference>